<protein>
    <recommendedName>
        <fullName evidence="2">PorZ N-terminal beta-propeller domain-containing protein</fullName>
    </recommendedName>
</protein>
<name>A0A953HVW8_9BACT</name>
<evidence type="ECO:0000256" key="1">
    <source>
        <dbReference type="SAM" id="SignalP"/>
    </source>
</evidence>
<dbReference type="Pfam" id="PF21544">
    <property type="entry name" value="PorZ_N_b_propeller"/>
    <property type="match status" value="1"/>
</dbReference>
<comment type="caution">
    <text evidence="3">The sequence shown here is derived from an EMBL/GenBank/DDBJ whole genome shotgun (WGS) entry which is preliminary data.</text>
</comment>
<feature type="chain" id="PRO_5037245549" description="PorZ N-terminal beta-propeller domain-containing protein" evidence="1">
    <location>
        <begin position="22"/>
        <end position="763"/>
    </location>
</feature>
<dbReference type="RefSeq" id="WP_222580987.1">
    <property type="nucleotide sequence ID" value="NZ_JAHVHU010000014.1"/>
</dbReference>
<reference evidence="3" key="1">
    <citation type="submission" date="2021-06" db="EMBL/GenBank/DDBJ databases">
        <title>44 bacteria genomes isolated from Dapeng, Shenzhen.</title>
        <authorList>
            <person name="Zheng W."/>
            <person name="Yu S."/>
            <person name="Huang Y."/>
        </authorList>
    </citation>
    <scope>NUCLEOTIDE SEQUENCE</scope>
    <source>
        <strain evidence="3">DP5N28-2</strain>
    </source>
</reference>
<evidence type="ECO:0000313" key="4">
    <source>
        <dbReference type="Proteomes" id="UP000753961"/>
    </source>
</evidence>
<dbReference type="AlphaFoldDB" id="A0A953HVW8"/>
<dbReference type="SUPFAM" id="SSF63829">
    <property type="entry name" value="Calcium-dependent phosphotriesterase"/>
    <property type="match status" value="1"/>
</dbReference>
<evidence type="ECO:0000313" key="3">
    <source>
        <dbReference type="EMBL" id="MBY5959450.1"/>
    </source>
</evidence>
<evidence type="ECO:0000259" key="2">
    <source>
        <dbReference type="Pfam" id="PF21544"/>
    </source>
</evidence>
<keyword evidence="4" id="KW-1185">Reference proteome</keyword>
<keyword evidence="1" id="KW-0732">Signal</keyword>
<gene>
    <name evidence="3" type="ORF">KUV50_14965</name>
</gene>
<accession>A0A953HVW8</accession>
<dbReference type="Gene3D" id="2.130.10.10">
    <property type="entry name" value="YVTN repeat-like/Quinoprotein amine dehydrogenase"/>
    <property type="match status" value="2"/>
</dbReference>
<feature type="domain" description="PorZ N-terminal beta-propeller" evidence="2">
    <location>
        <begin position="57"/>
        <end position="208"/>
    </location>
</feature>
<feature type="signal peptide" evidence="1">
    <location>
        <begin position="1"/>
        <end position="21"/>
    </location>
</feature>
<organism evidence="3 4">
    <name type="scientific">Membranihabitans marinus</name>
    <dbReference type="NCBI Taxonomy" id="1227546"/>
    <lineage>
        <taxon>Bacteria</taxon>
        <taxon>Pseudomonadati</taxon>
        <taxon>Bacteroidota</taxon>
        <taxon>Saprospiria</taxon>
        <taxon>Saprospirales</taxon>
        <taxon>Saprospiraceae</taxon>
        <taxon>Membranihabitans</taxon>
    </lineage>
</organism>
<dbReference type="InterPro" id="IPR048954">
    <property type="entry name" value="PorZ_N"/>
</dbReference>
<proteinExistence type="predicted"/>
<dbReference type="EMBL" id="JAHVHU010000014">
    <property type="protein sequence ID" value="MBY5959450.1"/>
    <property type="molecule type" value="Genomic_DNA"/>
</dbReference>
<dbReference type="InterPro" id="IPR015943">
    <property type="entry name" value="WD40/YVTN_repeat-like_dom_sf"/>
</dbReference>
<sequence>MRQLPQLILIPVLFALTQGFAQQQNALFELGSWRSYFPAGEYTEVVAGDESVIVVNPYQLVVYYPDSEGDILLLNKGNGLSDVGISSVQYLPTQDAIVVGYVNGNVDIVTPDRTYNLPGIKNNQNILTSKRINDIGIAGERIYLATDFGIVEINVGIHEFGSTLFTDDPMEGVAWNDNERTLYAFSELELYRLQYTPSTNLADINQWHIAPSHVGGMIRDIAVWKENTYMVANDSLWIINSDQVFDRVPVTGSEVRYIKPSGTHLLVVNQYSNIFTWDGNHSRQFINLCLLPLRDVLMIDLESFWYLTKEEFGQYADNECEVYELTGVPSRFVTEMTVMDGDLFVATGGVTRIYNNLFREDGFYTNDGGAWRVFNLHTVPELGALNMRDIYTVEKVVDRNEVYFGTFWGGVIRYKEGQITLFDESNSSLGFSVTNPDRIRIADLFLDGRDNLWVANHDAIRPLSVMNSSGEWHNFSIPTGPRIEKLVVDEYENIWMAIAERGLLIMRPNDWMNDNDDETRLIIPQPDDGNGTGFDNARINEIAVDRNGGVWLGTESGPVLFDCGNFVFDQICKGRKPVLELNGQLGVLLRNENVKAIAIDGGNRKWFGTTNGVYVVNGALDRIDNHFTVDNSPLPSNSITDIAINQTSGEVFIATDEGLVSYRGAATESNPGSFEQMAVFPNPVPPAYKGPVGVKNLPENALVRIATLGGRLIYENRAQGGQLVWDRRDQDGRPVASGIYLVFATLDQSVAPFTQVGKVFLLD</sequence>
<dbReference type="Proteomes" id="UP000753961">
    <property type="component" value="Unassembled WGS sequence"/>
</dbReference>